<dbReference type="GO" id="GO:0008168">
    <property type="term" value="F:methyltransferase activity"/>
    <property type="evidence" value="ECO:0007669"/>
    <property type="project" value="UniProtKB-KW"/>
</dbReference>
<dbReference type="VEuPathDB" id="VectorBase:RSAN_057411"/>
<dbReference type="InterPro" id="IPR029063">
    <property type="entry name" value="SAM-dependent_MTases_sf"/>
</dbReference>
<dbReference type="Pfam" id="PF13649">
    <property type="entry name" value="Methyltransf_25"/>
    <property type="match status" value="1"/>
</dbReference>
<sequence length="299" mass="34102">MPLSDSDSNNVGETCKNFRTKHGSVRLCAQEYAKDNAIQRKYNQFVLDFCQLAFSREPDSSQQFLDVGCATGDFTRDVLLPRCLPCRRIVGVDCSSEMIEYARQNSAHEKLDFAVLDIEADVSEFLKEFGQFQRVYSFFCLNWVDDISAAFKNISRLMSATGECLLVFCAVLEVAEVWKALAAMDRWSSYKETFLRFVPKTQEVRDTKEQLSFLSGLLQEAGLFPTIKEVVASTVFQGWSEDDIHAAYMNTLPVVKLISEHERRELSVVVKDLIRTVHAPNLHKGRYKMFIVKASKIRS</sequence>
<dbReference type="SUPFAM" id="SSF53335">
    <property type="entry name" value="S-adenosyl-L-methionine-dependent methyltransferases"/>
    <property type="match status" value="1"/>
</dbReference>
<dbReference type="PANTHER" id="PTHR43861:SF1">
    <property type="entry name" value="TRANS-ACONITATE 2-METHYLTRANSFERASE"/>
    <property type="match status" value="1"/>
</dbReference>
<evidence type="ECO:0000313" key="5">
    <source>
        <dbReference type="Proteomes" id="UP000821837"/>
    </source>
</evidence>
<evidence type="ECO:0000313" key="4">
    <source>
        <dbReference type="EMBL" id="KAH7939068.1"/>
    </source>
</evidence>
<dbReference type="PANTHER" id="PTHR43861">
    <property type="entry name" value="TRANS-ACONITATE 2-METHYLTRANSFERASE-RELATED"/>
    <property type="match status" value="1"/>
</dbReference>
<proteinExistence type="predicted"/>
<evidence type="ECO:0000256" key="2">
    <source>
        <dbReference type="ARBA" id="ARBA00022679"/>
    </source>
</evidence>
<keyword evidence="1" id="KW-0489">Methyltransferase</keyword>
<gene>
    <name evidence="4" type="ORF">HPB52_005244</name>
</gene>
<accession>A0A9D4SPD5</accession>
<keyword evidence="2" id="KW-0808">Transferase</keyword>
<dbReference type="EMBL" id="JABSTV010001254">
    <property type="protein sequence ID" value="KAH7939068.1"/>
    <property type="molecule type" value="Genomic_DNA"/>
</dbReference>
<dbReference type="InterPro" id="IPR041698">
    <property type="entry name" value="Methyltransf_25"/>
</dbReference>
<dbReference type="Gene3D" id="3.40.50.150">
    <property type="entry name" value="Vaccinia Virus protein VP39"/>
    <property type="match status" value="1"/>
</dbReference>
<dbReference type="CDD" id="cd02440">
    <property type="entry name" value="AdoMet_MTases"/>
    <property type="match status" value="1"/>
</dbReference>
<evidence type="ECO:0000256" key="1">
    <source>
        <dbReference type="ARBA" id="ARBA00022603"/>
    </source>
</evidence>
<reference evidence="4" key="1">
    <citation type="journal article" date="2020" name="Cell">
        <title>Large-Scale Comparative Analyses of Tick Genomes Elucidate Their Genetic Diversity and Vector Capacities.</title>
        <authorList>
            <consortium name="Tick Genome and Microbiome Consortium (TIGMIC)"/>
            <person name="Jia N."/>
            <person name="Wang J."/>
            <person name="Shi W."/>
            <person name="Du L."/>
            <person name="Sun Y."/>
            <person name="Zhan W."/>
            <person name="Jiang J.F."/>
            <person name="Wang Q."/>
            <person name="Zhang B."/>
            <person name="Ji P."/>
            <person name="Bell-Sakyi L."/>
            <person name="Cui X.M."/>
            <person name="Yuan T.T."/>
            <person name="Jiang B.G."/>
            <person name="Yang W.F."/>
            <person name="Lam T.T."/>
            <person name="Chang Q.C."/>
            <person name="Ding S.J."/>
            <person name="Wang X.J."/>
            <person name="Zhu J.G."/>
            <person name="Ruan X.D."/>
            <person name="Zhao L."/>
            <person name="Wei J.T."/>
            <person name="Ye R.Z."/>
            <person name="Que T.C."/>
            <person name="Du C.H."/>
            <person name="Zhou Y.H."/>
            <person name="Cheng J.X."/>
            <person name="Dai P.F."/>
            <person name="Guo W.B."/>
            <person name="Han X.H."/>
            <person name="Huang E.J."/>
            <person name="Li L.F."/>
            <person name="Wei W."/>
            <person name="Gao Y.C."/>
            <person name="Liu J.Z."/>
            <person name="Shao H.Z."/>
            <person name="Wang X."/>
            <person name="Wang C.C."/>
            <person name="Yang T.C."/>
            <person name="Huo Q.B."/>
            <person name="Li W."/>
            <person name="Chen H.Y."/>
            <person name="Chen S.E."/>
            <person name="Zhou L.G."/>
            <person name="Ni X.B."/>
            <person name="Tian J.H."/>
            <person name="Sheng Y."/>
            <person name="Liu T."/>
            <person name="Pan Y.S."/>
            <person name="Xia L.Y."/>
            <person name="Li J."/>
            <person name="Zhao F."/>
            <person name="Cao W.C."/>
        </authorList>
    </citation>
    <scope>NUCLEOTIDE SEQUENCE</scope>
    <source>
        <strain evidence="4">Rsan-2018</strain>
    </source>
</reference>
<protein>
    <recommendedName>
        <fullName evidence="3">Methyltransferase domain-containing protein</fullName>
    </recommendedName>
</protein>
<dbReference type="Proteomes" id="UP000821837">
    <property type="component" value="Chromosome 8"/>
</dbReference>
<keyword evidence="5" id="KW-1185">Reference proteome</keyword>
<organism evidence="4 5">
    <name type="scientific">Rhipicephalus sanguineus</name>
    <name type="common">Brown dog tick</name>
    <name type="synonym">Ixodes sanguineus</name>
    <dbReference type="NCBI Taxonomy" id="34632"/>
    <lineage>
        <taxon>Eukaryota</taxon>
        <taxon>Metazoa</taxon>
        <taxon>Ecdysozoa</taxon>
        <taxon>Arthropoda</taxon>
        <taxon>Chelicerata</taxon>
        <taxon>Arachnida</taxon>
        <taxon>Acari</taxon>
        <taxon>Parasitiformes</taxon>
        <taxon>Ixodida</taxon>
        <taxon>Ixodoidea</taxon>
        <taxon>Ixodidae</taxon>
        <taxon>Rhipicephalinae</taxon>
        <taxon>Rhipicephalus</taxon>
        <taxon>Rhipicephalus</taxon>
    </lineage>
</organism>
<comment type="caution">
    <text evidence="4">The sequence shown here is derived from an EMBL/GenBank/DDBJ whole genome shotgun (WGS) entry which is preliminary data.</text>
</comment>
<evidence type="ECO:0000259" key="3">
    <source>
        <dbReference type="Pfam" id="PF13649"/>
    </source>
</evidence>
<reference evidence="4" key="2">
    <citation type="submission" date="2021-09" db="EMBL/GenBank/DDBJ databases">
        <authorList>
            <person name="Jia N."/>
            <person name="Wang J."/>
            <person name="Shi W."/>
            <person name="Du L."/>
            <person name="Sun Y."/>
            <person name="Zhan W."/>
            <person name="Jiang J."/>
            <person name="Wang Q."/>
            <person name="Zhang B."/>
            <person name="Ji P."/>
            <person name="Sakyi L.B."/>
            <person name="Cui X."/>
            <person name="Yuan T."/>
            <person name="Jiang B."/>
            <person name="Yang W."/>
            <person name="Lam T.T.-Y."/>
            <person name="Chang Q."/>
            <person name="Ding S."/>
            <person name="Wang X."/>
            <person name="Zhu J."/>
            <person name="Ruan X."/>
            <person name="Zhao L."/>
            <person name="Wei J."/>
            <person name="Que T."/>
            <person name="Du C."/>
            <person name="Cheng J."/>
            <person name="Dai P."/>
            <person name="Han X."/>
            <person name="Huang E."/>
            <person name="Gao Y."/>
            <person name="Liu J."/>
            <person name="Shao H."/>
            <person name="Ye R."/>
            <person name="Li L."/>
            <person name="Wei W."/>
            <person name="Wang X."/>
            <person name="Wang C."/>
            <person name="Huo Q."/>
            <person name="Li W."/>
            <person name="Guo W."/>
            <person name="Chen H."/>
            <person name="Chen S."/>
            <person name="Zhou L."/>
            <person name="Zhou L."/>
            <person name="Ni X."/>
            <person name="Tian J."/>
            <person name="Zhou Y."/>
            <person name="Sheng Y."/>
            <person name="Liu T."/>
            <person name="Pan Y."/>
            <person name="Xia L."/>
            <person name="Li J."/>
            <person name="Zhao F."/>
            <person name="Cao W."/>
        </authorList>
    </citation>
    <scope>NUCLEOTIDE SEQUENCE</scope>
    <source>
        <strain evidence="4">Rsan-2018</strain>
        <tissue evidence="4">Larvae</tissue>
    </source>
</reference>
<dbReference type="GO" id="GO:0032259">
    <property type="term" value="P:methylation"/>
    <property type="evidence" value="ECO:0007669"/>
    <property type="project" value="UniProtKB-KW"/>
</dbReference>
<dbReference type="AlphaFoldDB" id="A0A9D4SPD5"/>
<feature type="domain" description="Methyltransferase" evidence="3">
    <location>
        <begin position="65"/>
        <end position="162"/>
    </location>
</feature>
<name>A0A9D4SPD5_RHISA</name>